<gene>
    <name evidence="1" type="ORF">SDC9_153670</name>
</gene>
<organism evidence="1">
    <name type="scientific">bioreactor metagenome</name>
    <dbReference type="NCBI Taxonomy" id="1076179"/>
    <lineage>
        <taxon>unclassified sequences</taxon>
        <taxon>metagenomes</taxon>
        <taxon>ecological metagenomes</taxon>
    </lineage>
</organism>
<name>A0A645F1B4_9ZZZZ</name>
<reference evidence="1" key="1">
    <citation type="submission" date="2019-08" db="EMBL/GenBank/DDBJ databases">
        <authorList>
            <person name="Kucharzyk K."/>
            <person name="Murdoch R.W."/>
            <person name="Higgins S."/>
            <person name="Loffler F."/>
        </authorList>
    </citation>
    <scope>NUCLEOTIDE SEQUENCE</scope>
</reference>
<protein>
    <submittedName>
        <fullName evidence="1">Uncharacterized protein</fullName>
    </submittedName>
</protein>
<comment type="caution">
    <text evidence="1">The sequence shown here is derived from an EMBL/GenBank/DDBJ whole genome shotgun (WGS) entry which is preliminary data.</text>
</comment>
<dbReference type="EMBL" id="VSSQ01052315">
    <property type="protein sequence ID" value="MPN06414.1"/>
    <property type="molecule type" value="Genomic_DNA"/>
</dbReference>
<dbReference type="AlphaFoldDB" id="A0A645F1B4"/>
<sequence>MPHLFSDKVDEVFAVYGVSVRHYPCFKQPVFRYRDDRHGGYAAGDVLHHGMVWILRVGGQGAAKAKTVVLSGAGDRFFRGDHDQEPDRHHVYIVRHRRVHGGGRLHKAQLSDREICDVVLRVAVGVAYSCRLRLAALSVSRNRGAEDDVHIQ</sequence>
<proteinExistence type="predicted"/>
<evidence type="ECO:0000313" key="1">
    <source>
        <dbReference type="EMBL" id="MPN06414.1"/>
    </source>
</evidence>
<accession>A0A645F1B4</accession>